<accession>X0V7F7</accession>
<dbReference type="AlphaFoldDB" id="X0V7F7"/>
<feature type="non-terminal residue" evidence="1">
    <location>
        <position position="59"/>
    </location>
</feature>
<protein>
    <submittedName>
        <fullName evidence="1">Uncharacterized protein</fullName>
    </submittedName>
</protein>
<proteinExistence type="predicted"/>
<reference evidence="1" key="1">
    <citation type="journal article" date="2014" name="Front. Microbiol.">
        <title>High frequency of phylogenetically diverse reductive dehalogenase-homologous genes in deep subseafloor sedimentary metagenomes.</title>
        <authorList>
            <person name="Kawai M."/>
            <person name="Futagami T."/>
            <person name="Toyoda A."/>
            <person name="Takaki Y."/>
            <person name="Nishi S."/>
            <person name="Hori S."/>
            <person name="Arai W."/>
            <person name="Tsubouchi T."/>
            <person name="Morono Y."/>
            <person name="Uchiyama I."/>
            <person name="Ito T."/>
            <person name="Fujiyama A."/>
            <person name="Inagaki F."/>
            <person name="Takami H."/>
        </authorList>
    </citation>
    <scope>NUCLEOTIDE SEQUENCE</scope>
    <source>
        <strain evidence="1">Expedition CK06-06</strain>
    </source>
</reference>
<comment type="caution">
    <text evidence="1">The sequence shown here is derived from an EMBL/GenBank/DDBJ whole genome shotgun (WGS) entry which is preliminary data.</text>
</comment>
<evidence type="ECO:0000313" key="1">
    <source>
        <dbReference type="EMBL" id="GAF96570.1"/>
    </source>
</evidence>
<sequence length="59" mass="6710">MKSLYDFIVKPLGDTYENKKTIGDKELILNTKIESFKFVNNVAEVIETPAAYETIIKKG</sequence>
<dbReference type="EMBL" id="BARS01015989">
    <property type="protein sequence ID" value="GAF96570.1"/>
    <property type="molecule type" value="Genomic_DNA"/>
</dbReference>
<name>X0V7F7_9ZZZZ</name>
<gene>
    <name evidence="1" type="ORF">S01H1_26382</name>
</gene>
<organism evidence="1">
    <name type="scientific">marine sediment metagenome</name>
    <dbReference type="NCBI Taxonomy" id="412755"/>
    <lineage>
        <taxon>unclassified sequences</taxon>
        <taxon>metagenomes</taxon>
        <taxon>ecological metagenomes</taxon>
    </lineage>
</organism>